<dbReference type="InterPro" id="IPR020846">
    <property type="entry name" value="MFS_dom"/>
</dbReference>
<evidence type="ECO:0000256" key="5">
    <source>
        <dbReference type="ARBA" id="ARBA00022989"/>
    </source>
</evidence>
<dbReference type="HOGENOM" id="CLU_001265_30_5_1"/>
<evidence type="ECO:0000313" key="11">
    <source>
        <dbReference type="Proteomes" id="UP000011087"/>
    </source>
</evidence>
<dbReference type="PANTHER" id="PTHR48020:SF12">
    <property type="entry name" value="PROTON MYO-INOSITOL COTRANSPORTER"/>
    <property type="match status" value="1"/>
</dbReference>
<accession>L1IIF2</accession>
<dbReference type="Pfam" id="PF00083">
    <property type="entry name" value="Sugar_tr"/>
    <property type="match status" value="3"/>
</dbReference>
<dbReference type="PROSITE" id="PS00217">
    <property type="entry name" value="SUGAR_TRANSPORT_2"/>
    <property type="match status" value="1"/>
</dbReference>
<evidence type="ECO:0000256" key="4">
    <source>
        <dbReference type="ARBA" id="ARBA00022692"/>
    </source>
</evidence>
<feature type="transmembrane region" description="Helical" evidence="7">
    <location>
        <begin position="405"/>
        <end position="425"/>
    </location>
</feature>
<dbReference type="GeneID" id="17292368"/>
<dbReference type="GO" id="GO:0016020">
    <property type="term" value="C:membrane"/>
    <property type="evidence" value="ECO:0007669"/>
    <property type="project" value="UniProtKB-SubCell"/>
</dbReference>
<feature type="transmembrane region" description="Helical" evidence="7">
    <location>
        <begin position="99"/>
        <end position="119"/>
    </location>
</feature>
<evidence type="ECO:0000256" key="2">
    <source>
        <dbReference type="ARBA" id="ARBA00010992"/>
    </source>
</evidence>
<dbReference type="OrthoDB" id="6612291at2759"/>
<dbReference type="STRING" id="905079.L1IIF2"/>
<feature type="transmembrane region" description="Helical" evidence="7">
    <location>
        <begin position="445"/>
        <end position="464"/>
    </location>
</feature>
<reference evidence="11" key="2">
    <citation type="submission" date="2012-11" db="EMBL/GenBank/DDBJ databases">
        <authorList>
            <person name="Kuo A."/>
            <person name="Curtis B.A."/>
            <person name="Tanifuji G."/>
            <person name="Burki F."/>
            <person name="Gruber A."/>
            <person name="Irimia M."/>
            <person name="Maruyama S."/>
            <person name="Arias M.C."/>
            <person name="Ball S.G."/>
            <person name="Gile G.H."/>
            <person name="Hirakawa Y."/>
            <person name="Hopkins J.F."/>
            <person name="Rensing S.A."/>
            <person name="Schmutz J."/>
            <person name="Symeonidi A."/>
            <person name="Elias M."/>
            <person name="Eveleigh R.J."/>
            <person name="Herman E.K."/>
            <person name="Klute M.J."/>
            <person name="Nakayama T."/>
            <person name="Obornik M."/>
            <person name="Reyes-Prieto A."/>
            <person name="Armbrust E.V."/>
            <person name="Aves S.J."/>
            <person name="Beiko R.G."/>
            <person name="Coutinho P."/>
            <person name="Dacks J.B."/>
            <person name="Durnford D.G."/>
            <person name="Fast N.M."/>
            <person name="Green B.R."/>
            <person name="Grisdale C."/>
            <person name="Hempe F."/>
            <person name="Henrissat B."/>
            <person name="Hoppner M.P."/>
            <person name="Ishida K.-I."/>
            <person name="Kim E."/>
            <person name="Koreny L."/>
            <person name="Kroth P.G."/>
            <person name="Liu Y."/>
            <person name="Malik S.-B."/>
            <person name="Maier U.G."/>
            <person name="McRose D."/>
            <person name="Mock T."/>
            <person name="Neilson J.A."/>
            <person name="Onodera N.T."/>
            <person name="Poole A.M."/>
            <person name="Pritham E.J."/>
            <person name="Richards T.A."/>
            <person name="Rocap G."/>
            <person name="Roy S.W."/>
            <person name="Sarai C."/>
            <person name="Schaack S."/>
            <person name="Shirato S."/>
            <person name="Slamovits C.H."/>
            <person name="Spencer D.F."/>
            <person name="Suzuki S."/>
            <person name="Worden A.Z."/>
            <person name="Zauner S."/>
            <person name="Barry K."/>
            <person name="Bell C."/>
            <person name="Bharti A.K."/>
            <person name="Crow J.A."/>
            <person name="Grimwood J."/>
            <person name="Kramer R."/>
            <person name="Lindquist E."/>
            <person name="Lucas S."/>
            <person name="Salamov A."/>
            <person name="McFadden G.I."/>
            <person name="Lane C.E."/>
            <person name="Keeling P.J."/>
            <person name="Gray M.W."/>
            <person name="Grigoriev I.V."/>
            <person name="Archibald J.M."/>
        </authorList>
    </citation>
    <scope>NUCLEOTIDE SEQUENCE</scope>
    <source>
        <strain evidence="11">CCMP2712</strain>
    </source>
</reference>
<keyword evidence="3" id="KW-0813">Transport</keyword>
<organism evidence="9">
    <name type="scientific">Guillardia theta (strain CCMP2712)</name>
    <name type="common">Cryptophyte</name>
    <dbReference type="NCBI Taxonomy" id="905079"/>
    <lineage>
        <taxon>Eukaryota</taxon>
        <taxon>Cryptophyceae</taxon>
        <taxon>Pyrenomonadales</taxon>
        <taxon>Geminigeraceae</taxon>
        <taxon>Guillardia</taxon>
    </lineage>
</organism>
<proteinExistence type="inferred from homology"/>
<dbReference type="eggNOG" id="KOG0254">
    <property type="taxonomic scope" value="Eukaryota"/>
</dbReference>
<feature type="transmembrane region" description="Helical" evidence="7">
    <location>
        <begin position="476"/>
        <end position="495"/>
    </location>
</feature>
<dbReference type="GO" id="GO:0022857">
    <property type="term" value="F:transmembrane transporter activity"/>
    <property type="evidence" value="ECO:0007669"/>
    <property type="project" value="InterPro"/>
</dbReference>
<name>L1IIF2_GUITC</name>
<keyword evidence="5 7" id="KW-1133">Transmembrane helix</keyword>
<comment type="similarity">
    <text evidence="2">Belongs to the major facilitator superfamily. Sugar transporter (TC 2.A.1.1) family.</text>
</comment>
<protein>
    <recommendedName>
        <fullName evidence="8">Major facilitator superfamily (MFS) profile domain-containing protein</fullName>
    </recommendedName>
</protein>
<dbReference type="InterPro" id="IPR005829">
    <property type="entry name" value="Sugar_transporter_CS"/>
</dbReference>
<dbReference type="EnsemblProtists" id="EKX35595">
    <property type="protein sequence ID" value="EKX35595"/>
    <property type="gene ID" value="GUITHDRAFT_118194"/>
</dbReference>
<dbReference type="SUPFAM" id="SSF103473">
    <property type="entry name" value="MFS general substrate transporter"/>
    <property type="match status" value="1"/>
</dbReference>
<comment type="subcellular location">
    <subcellularLocation>
        <location evidence="1">Membrane</location>
        <topology evidence="1">Multi-pass membrane protein</topology>
    </subcellularLocation>
</comment>
<dbReference type="InterPro" id="IPR050814">
    <property type="entry name" value="Myo-inositol_Transporter"/>
</dbReference>
<sequence>MKRTRLDTVVGMSSTVWGLEAGVVTGALLSLQKIFELGERPAVLGMIASSATAGSFFGSSTSGKVADLIGRQKTLSAASLLSFVGCILGATASSLHQVVLGRFVSGVAIGTFGTVIPIYAAECSPSSKRGYIMSLPQMGMSSGISVIEAVLCYDSTESSLQISYIVSAIAFSYGHTYKTLFLFNAIFALYAFALSLSSLDSPRWLLRQNRRNECYDAMHFFASSHENDPSIHSKRPEAGWKKLIVLPGMQSTFEDKIHRDLEALADGLENEKYTKQQASEHHPRDKMTTRRIQKALLICLGLQVIQQFSGINAIISFSPSILKEGNVVARIRDFFMWLGLRSHDATFAMLATAAVYTPKLIANDLPHHALDGSLRKTHHPPHNSSAPVCFSRALVDLHEPKAERLVLVFFALAARSAHAFFSVSLGPIPSILSSELLPTHARATGMSFLMSAQYTANCLVIYSFPFLQLKFGSSAVLAGYSSFILSSWIFIFAFVPETKGVNLEDIVL</sequence>
<evidence type="ECO:0000313" key="9">
    <source>
        <dbReference type="EMBL" id="EKX35595.1"/>
    </source>
</evidence>
<evidence type="ECO:0000256" key="6">
    <source>
        <dbReference type="ARBA" id="ARBA00023136"/>
    </source>
</evidence>
<keyword evidence="6 7" id="KW-0472">Membrane</keyword>
<dbReference type="Proteomes" id="UP000011087">
    <property type="component" value="Unassembled WGS sequence"/>
</dbReference>
<keyword evidence="11" id="KW-1185">Reference proteome</keyword>
<dbReference type="AlphaFoldDB" id="L1IIF2"/>
<reference evidence="10" key="3">
    <citation type="submission" date="2016-03" db="UniProtKB">
        <authorList>
            <consortium name="EnsemblProtists"/>
        </authorList>
    </citation>
    <scope>IDENTIFICATION</scope>
</reference>
<dbReference type="RefSeq" id="XP_005822575.1">
    <property type="nucleotide sequence ID" value="XM_005822518.1"/>
</dbReference>
<evidence type="ECO:0000256" key="3">
    <source>
        <dbReference type="ARBA" id="ARBA00022448"/>
    </source>
</evidence>
<dbReference type="PANTHER" id="PTHR48020">
    <property type="entry name" value="PROTON MYO-INOSITOL COTRANSPORTER"/>
    <property type="match status" value="1"/>
</dbReference>
<dbReference type="OMA" id="TRYMHSI"/>
<dbReference type="PaxDb" id="55529-EKX35595"/>
<evidence type="ECO:0000313" key="10">
    <source>
        <dbReference type="EnsemblProtists" id="EKX35595"/>
    </source>
</evidence>
<dbReference type="EMBL" id="JH993087">
    <property type="protein sequence ID" value="EKX35595.1"/>
    <property type="molecule type" value="Genomic_DNA"/>
</dbReference>
<evidence type="ECO:0000256" key="7">
    <source>
        <dbReference type="SAM" id="Phobius"/>
    </source>
</evidence>
<evidence type="ECO:0000259" key="8">
    <source>
        <dbReference type="PROSITE" id="PS50850"/>
    </source>
</evidence>
<dbReference type="Gene3D" id="1.20.1250.20">
    <property type="entry name" value="MFS general substrate transporter like domains"/>
    <property type="match status" value="1"/>
</dbReference>
<evidence type="ECO:0000256" key="1">
    <source>
        <dbReference type="ARBA" id="ARBA00004141"/>
    </source>
</evidence>
<keyword evidence="4 7" id="KW-0812">Transmembrane</keyword>
<dbReference type="InterPro" id="IPR036259">
    <property type="entry name" value="MFS_trans_sf"/>
</dbReference>
<feature type="transmembrane region" description="Helical" evidence="7">
    <location>
        <begin position="180"/>
        <end position="199"/>
    </location>
</feature>
<reference evidence="9 11" key="1">
    <citation type="journal article" date="2012" name="Nature">
        <title>Algal genomes reveal evolutionary mosaicism and the fate of nucleomorphs.</title>
        <authorList>
            <consortium name="DOE Joint Genome Institute"/>
            <person name="Curtis B.A."/>
            <person name="Tanifuji G."/>
            <person name="Burki F."/>
            <person name="Gruber A."/>
            <person name="Irimia M."/>
            <person name="Maruyama S."/>
            <person name="Arias M.C."/>
            <person name="Ball S.G."/>
            <person name="Gile G.H."/>
            <person name="Hirakawa Y."/>
            <person name="Hopkins J.F."/>
            <person name="Kuo A."/>
            <person name="Rensing S.A."/>
            <person name="Schmutz J."/>
            <person name="Symeonidi A."/>
            <person name="Elias M."/>
            <person name="Eveleigh R.J."/>
            <person name="Herman E.K."/>
            <person name="Klute M.J."/>
            <person name="Nakayama T."/>
            <person name="Obornik M."/>
            <person name="Reyes-Prieto A."/>
            <person name="Armbrust E.V."/>
            <person name="Aves S.J."/>
            <person name="Beiko R.G."/>
            <person name="Coutinho P."/>
            <person name="Dacks J.B."/>
            <person name="Durnford D.G."/>
            <person name="Fast N.M."/>
            <person name="Green B.R."/>
            <person name="Grisdale C.J."/>
            <person name="Hempel F."/>
            <person name="Henrissat B."/>
            <person name="Hoppner M.P."/>
            <person name="Ishida K."/>
            <person name="Kim E."/>
            <person name="Koreny L."/>
            <person name="Kroth P.G."/>
            <person name="Liu Y."/>
            <person name="Malik S.B."/>
            <person name="Maier U.G."/>
            <person name="McRose D."/>
            <person name="Mock T."/>
            <person name="Neilson J.A."/>
            <person name="Onodera N.T."/>
            <person name="Poole A.M."/>
            <person name="Pritham E.J."/>
            <person name="Richards T.A."/>
            <person name="Rocap G."/>
            <person name="Roy S.W."/>
            <person name="Sarai C."/>
            <person name="Schaack S."/>
            <person name="Shirato S."/>
            <person name="Slamovits C.H."/>
            <person name="Spencer D.F."/>
            <person name="Suzuki S."/>
            <person name="Worden A.Z."/>
            <person name="Zauner S."/>
            <person name="Barry K."/>
            <person name="Bell C."/>
            <person name="Bharti A.K."/>
            <person name="Crow J.A."/>
            <person name="Grimwood J."/>
            <person name="Kramer R."/>
            <person name="Lindquist E."/>
            <person name="Lucas S."/>
            <person name="Salamov A."/>
            <person name="McFadden G.I."/>
            <person name="Lane C.E."/>
            <person name="Keeling P.J."/>
            <person name="Gray M.W."/>
            <person name="Grigoriev I.V."/>
            <person name="Archibald J.M."/>
        </authorList>
    </citation>
    <scope>NUCLEOTIDE SEQUENCE</scope>
    <source>
        <strain evidence="9 11">CCMP2712</strain>
    </source>
</reference>
<dbReference type="KEGG" id="gtt:GUITHDRAFT_118194"/>
<dbReference type="PRINTS" id="PR00171">
    <property type="entry name" value="SUGRTRNSPORT"/>
</dbReference>
<dbReference type="InterPro" id="IPR003663">
    <property type="entry name" value="Sugar/inositol_transpt"/>
</dbReference>
<dbReference type="PROSITE" id="PS50850">
    <property type="entry name" value="MFS"/>
    <property type="match status" value="1"/>
</dbReference>
<dbReference type="InterPro" id="IPR005828">
    <property type="entry name" value="MFS_sugar_transport-like"/>
</dbReference>
<feature type="domain" description="Major facilitator superfamily (MFS) profile" evidence="8">
    <location>
        <begin position="6"/>
        <end position="499"/>
    </location>
</feature>
<gene>
    <name evidence="9" type="ORF">GUITHDRAFT_118194</name>
</gene>